<name>A0ABU6SI39_9FABA</name>
<keyword evidence="2" id="KW-1185">Reference proteome</keyword>
<evidence type="ECO:0000313" key="1">
    <source>
        <dbReference type="EMBL" id="MED6136044.1"/>
    </source>
</evidence>
<accession>A0ABU6SI39</accession>
<protein>
    <recommendedName>
        <fullName evidence="3">Aminotransferase-like plant mobile domain-containing protein</fullName>
    </recommendedName>
</protein>
<dbReference type="EMBL" id="JASCZI010060793">
    <property type="protein sequence ID" value="MED6136044.1"/>
    <property type="molecule type" value="Genomic_DNA"/>
</dbReference>
<comment type="caution">
    <text evidence="1">The sequence shown here is derived from an EMBL/GenBank/DDBJ whole genome shotgun (WGS) entry which is preliminary data.</text>
</comment>
<evidence type="ECO:0000313" key="2">
    <source>
        <dbReference type="Proteomes" id="UP001341840"/>
    </source>
</evidence>
<dbReference type="Proteomes" id="UP001341840">
    <property type="component" value="Unassembled WGS sequence"/>
</dbReference>
<organism evidence="1 2">
    <name type="scientific">Stylosanthes scabra</name>
    <dbReference type="NCBI Taxonomy" id="79078"/>
    <lineage>
        <taxon>Eukaryota</taxon>
        <taxon>Viridiplantae</taxon>
        <taxon>Streptophyta</taxon>
        <taxon>Embryophyta</taxon>
        <taxon>Tracheophyta</taxon>
        <taxon>Spermatophyta</taxon>
        <taxon>Magnoliopsida</taxon>
        <taxon>eudicotyledons</taxon>
        <taxon>Gunneridae</taxon>
        <taxon>Pentapetalae</taxon>
        <taxon>rosids</taxon>
        <taxon>fabids</taxon>
        <taxon>Fabales</taxon>
        <taxon>Fabaceae</taxon>
        <taxon>Papilionoideae</taxon>
        <taxon>50 kb inversion clade</taxon>
        <taxon>dalbergioids sensu lato</taxon>
        <taxon>Dalbergieae</taxon>
        <taxon>Pterocarpus clade</taxon>
        <taxon>Stylosanthes</taxon>
    </lineage>
</organism>
<proteinExistence type="predicted"/>
<evidence type="ECO:0008006" key="3">
    <source>
        <dbReference type="Google" id="ProtNLM"/>
    </source>
</evidence>
<sequence>MVEQYLGARPPMQENAQKESFSIRLVWPRDRLHAVLTWTYRSLCNAAAQGTTNIAGCVPLILSWIYHRFPEWSLRATDHVTWPLAERLIGAQQPARDQQECRLLQWRSRIDRVSVDQALIPDWMRSQPEVYTWRRSPEVLVTVHFGGDPRGTQQYYEWFARVAKRGRFLSRALDLADPRWTLAPAGIPAAAVHPRDDLVMPNDAPALCRRQAQEPRPR</sequence>
<gene>
    <name evidence="1" type="ORF">PIB30_052306</name>
</gene>
<reference evidence="1 2" key="1">
    <citation type="journal article" date="2023" name="Plants (Basel)">
        <title>Bridging the Gap: Combining Genomics and Transcriptomics Approaches to Understand Stylosanthes scabra, an Orphan Legume from the Brazilian Caatinga.</title>
        <authorList>
            <person name="Ferreira-Neto J.R.C."/>
            <person name="da Silva M.D."/>
            <person name="Binneck E."/>
            <person name="de Melo N.F."/>
            <person name="da Silva R.H."/>
            <person name="de Melo A.L.T.M."/>
            <person name="Pandolfi V."/>
            <person name="Bustamante F.O."/>
            <person name="Brasileiro-Vidal A.C."/>
            <person name="Benko-Iseppon A.M."/>
        </authorList>
    </citation>
    <scope>NUCLEOTIDE SEQUENCE [LARGE SCALE GENOMIC DNA]</scope>
    <source>
        <tissue evidence="1">Leaves</tissue>
    </source>
</reference>